<dbReference type="EMBL" id="CABVHX010000010">
    <property type="protein sequence ID" value="VVO02172.1"/>
    <property type="molecule type" value="Genomic_DNA"/>
</dbReference>
<accession>A0A5E7D3K6</accession>
<protein>
    <recommendedName>
        <fullName evidence="3">Glycosyl transferase</fullName>
    </recommendedName>
</protein>
<evidence type="ECO:0000313" key="2">
    <source>
        <dbReference type="Proteomes" id="UP000325375"/>
    </source>
</evidence>
<gene>
    <name evidence="1" type="ORF">PS718_02754</name>
</gene>
<dbReference type="AlphaFoldDB" id="A0A5E7D3K6"/>
<reference evidence="1 2" key="1">
    <citation type="submission" date="2019-09" db="EMBL/GenBank/DDBJ databases">
        <authorList>
            <person name="Chandra G."/>
            <person name="Truman W A."/>
        </authorList>
    </citation>
    <scope>NUCLEOTIDE SEQUENCE [LARGE SCALE GENOMIC DNA]</scope>
    <source>
        <strain evidence="1">PS718</strain>
    </source>
</reference>
<dbReference type="Gene3D" id="3.40.50.2000">
    <property type="entry name" value="Glycogen Phosphorylase B"/>
    <property type="match status" value="1"/>
</dbReference>
<dbReference type="Proteomes" id="UP000325375">
    <property type="component" value="Unassembled WGS sequence"/>
</dbReference>
<evidence type="ECO:0008006" key="3">
    <source>
        <dbReference type="Google" id="ProtNLM"/>
    </source>
</evidence>
<evidence type="ECO:0000313" key="1">
    <source>
        <dbReference type="EMBL" id="VVO02172.1"/>
    </source>
</evidence>
<name>A0A5E7D3K6_PSEFL</name>
<organism evidence="1 2">
    <name type="scientific">Pseudomonas fluorescens</name>
    <dbReference type="NCBI Taxonomy" id="294"/>
    <lineage>
        <taxon>Bacteria</taxon>
        <taxon>Pseudomonadati</taxon>
        <taxon>Pseudomonadota</taxon>
        <taxon>Gammaproteobacteria</taxon>
        <taxon>Pseudomonadales</taxon>
        <taxon>Pseudomonadaceae</taxon>
        <taxon>Pseudomonas</taxon>
    </lineage>
</organism>
<proteinExistence type="predicted"/>
<dbReference type="SUPFAM" id="SSF53756">
    <property type="entry name" value="UDP-Glycosyltransferase/glycogen phosphorylase"/>
    <property type="match status" value="1"/>
</dbReference>
<sequence length="375" mass="41991">MRLVYLSPVPWASFAQRPQKFVRWFHERTGGDVLWLEPYPSRFPCLSDFRKIGVSDKTESNLGESWLRVLKPHALPIEPLPGSGLINKQLYWSGLLKSVADFARDQEVLVVIGKPTTLALQVMRLLKDHPSVYDAMDDFPTFFSGMSRASMARRELQIGSSAHAVLASSTKLRKKWELHNLNVSFVPNGLDAALLPPARTIPVSSGPKTFGYLGTVGAWFDWQWMIQLAKACPQDTVHIVGPVFAPCNEKLPENLKLSPPCSHKDALQAMLTFDVAVIPFLKNDLTSSVDPIKYYEYRALGLPIISTSFGEMAYRGEQDGVFLCDDPQQLDLAINKTMNHCASAEVITHFKNENDWHARFDASVISSLYAPQKSL</sequence>
<dbReference type="RefSeq" id="WP_150603310.1">
    <property type="nucleotide sequence ID" value="NZ_CABVHX010000010.1"/>
</dbReference>